<evidence type="ECO:0008006" key="4">
    <source>
        <dbReference type="Google" id="ProtNLM"/>
    </source>
</evidence>
<keyword evidence="3" id="KW-1185">Reference proteome</keyword>
<feature type="compositionally biased region" description="Low complexity" evidence="1">
    <location>
        <begin position="217"/>
        <end position="230"/>
    </location>
</feature>
<dbReference type="EMBL" id="ML739738">
    <property type="protein sequence ID" value="KAE8348127.1"/>
    <property type="molecule type" value="Genomic_DNA"/>
</dbReference>
<feature type="region of interest" description="Disordered" evidence="1">
    <location>
        <begin position="388"/>
        <end position="412"/>
    </location>
</feature>
<proteinExistence type="predicted"/>
<evidence type="ECO:0000256" key="1">
    <source>
        <dbReference type="SAM" id="MobiDB-lite"/>
    </source>
</evidence>
<name>A0A5N6YRR9_9EURO</name>
<protein>
    <recommendedName>
        <fullName evidence="4">Serine/arginine repetitive matrix protein 1</fullName>
    </recommendedName>
</protein>
<evidence type="ECO:0000313" key="3">
    <source>
        <dbReference type="Proteomes" id="UP000327118"/>
    </source>
</evidence>
<feature type="region of interest" description="Disordered" evidence="1">
    <location>
        <begin position="1"/>
        <end position="260"/>
    </location>
</feature>
<feature type="compositionally biased region" description="Basic and acidic residues" evidence="1">
    <location>
        <begin position="1"/>
        <end position="16"/>
    </location>
</feature>
<feature type="region of interest" description="Disordered" evidence="1">
    <location>
        <begin position="273"/>
        <end position="358"/>
    </location>
</feature>
<feature type="compositionally biased region" description="Basic and acidic residues" evidence="1">
    <location>
        <begin position="116"/>
        <end position="133"/>
    </location>
</feature>
<feature type="compositionally biased region" description="Polar residues" evidence="1">
    <location>
        <begin position="319"/>
        <end position="329"/>
    </location>
</feature>
<dbReference type="Proteomes" id="UP000327118">
    <property type="component" value="Unassembled WGS sequence"/>
</dbReference>
<reference evidence="3" key="1">
    <citation type="submission" date="2019-04" db="EMBL/GenBank/DDBJ databases">
        <title>Friends and foes A comparative genomics studyof 23 Aspergillus species from section Flavi.</title>
        <authorList>
            <consortium name="DOE Joint Genome Institute"/>
            <person name="Kjaerbolling I."/>
            <person name="Vesth T."/>
            <person name="Frisvad J.C."/>
            <person name="Nybo J.L."/>
            <person name="Theobald S."/>
            <person name="Kildgaard S."/>
            <person name="Isbrandt T."/>
            <person name="Kuo A."/>
            <person name="Sato A."/>
            <person name="Lyhne E.K."/>
            <person name="Kogle M.E."/>
            <person name="Wiebenga A."/>
            <person name="Kun R.S."/>
            <person name="Lubbers R.J."/>
            <person name="Makela M.R."/>
            <person name="Barry K."/>
            <person name="Chovatia M."/>
            <person name="Clum A."/>
            <person name="Daum C."/>
            <person name="Haridas S."/>
            <person name="He G."/>
            <person name="LaButti K."/>
            <person name="Lipzen A."/>
            <person name="Mondo S."/>
            <person name="Riley R."/>
            <person name="Salamov A."/>
            <person name="Simmons B.A."/>
            <person name="Magnuson J.K."/>
            <person name="Henrissat B."/>
            <person name="Mortensen U.H."/>
            <person name="Larsen T.O."/>
            <person name="Devries R.P."/>
            <person name="Grigoriev I.V."/>
            <person name="Machida M."/>
            <person name="Baker S.E."/>
            <person name="Andersen M.R."/>
        </authorList>
    </citation>
    <scope>NUCLEOTIDE SEQUENCE [LARGE SCALE GENOMIC DNA]</scope>
    <source>
        <strain evidence="3">CBS 553.77</strain>
    </source>
</reference>
<feature type="compositionally biased region" description="Low complexity" evidence="1">
    <location>
        <begin position="59"/>
        <end position="70"/>
    </location>
</feature>
<feature type="compositionally biased region" description="Basic residues" evidence="1">
    <location>
        <begin position="26"/>
        <end position="37"/>
    </location>
</feature>
<organism evidence="2 3">
    <name type="scientific">Aspergillus coremiiformis</name>
    <dbReference type="NCBI Taxonomy" id="138285"/>
    <lineage>
        <taxon>Eukaryota</taxon>
        <taxon>Fungi</taxon>
        <taxon>Dikarya</taxon>
        <taxon>Ascomycota</taxon>
        <taxon>Pezizomycotina</taxon>
        <taxon>Eurotiomycetes</taxon>
        <taxon>Eurotiomycetidae</taxon>
        <taxon>Eurotiales</taxon>
        <taxon>Aspergillaceae</taxon>
        <taxon>Aspergillus</taxon>
        <taxon>Aspergillus subgen. Circumdati</taxon>
    </lineage>
</organism>
<gene>
    <name evidence="2" type="ORF">BDV28DRAFT_144297</name>
</gene>
<accession>A0A5N6YRR9</accession>
<sequence length="533" mass="59247">MDWDRNRRFDDHRGGESYRPAGSRGYIRRSRSPRNHSPRLVADTWVPSPSRSYGRVRSRSPPSFRARSPSLYNRDSGPGSYMKACSPPRRFSPRREGRPRSPAPISWRIRSPYTESRPRDFSRDRNISKRPRDLSPPNPDFRSSRRERPPLAPSDQYMRQTSPAKRSLLRDNLARAPMIPRSRSPIQEGRRDRYADNSIAQRRRSPSPRGVPSTYTSAPVSVSNSRRSSPFTDNVGISQFDHKARSPASQPIPCRRSSRNSEVSLLLQEHAILSETKPSQDETRYGSPVVDQLSNSGKGPDPDPSGRPPIPEVLGRDLGQSNTTHSASVPSKPRAYGVVQDHVPPSGPSHGPKSLSFQTRGSNISILSAPTRPRGGPSFKENVWAGVPARRGPVSTGVHGPPTGPRSTHMPTGPCVDIHRHPTYRQGNVTGITYPRTPRYMSHLTGLCSIIPGGRSLPSDLDTHTGKRLAQLDADEGRLFEQISDTQRLKRVGIQDWDKLDRESSICALKSELAEGHLQCISDGESAHVSPIF</sequence>
<feature type="compositionally biased region" description="Pro residues" evidence="1">
    <location>
        <begin position="302"/>
        <end position="311"/>
    </location>
</feature>
<evidence type="ECO:0000313" key="2">
    <source>
        <dbReference type="EMBL" id="KAE8348127.1"/>
    </source>
</evidence>
<dbReference type="OrthoDB" id="5424692at2759"/>
<dbReference type="AlphaFoldDB" id="A0A5N6YRR9"/>